<dbReference type="Pfam" id="PF00378">
    <property type="entry name" value="ECH_1"/>
    <property type="match status" value="1"/>
</dbReference>
<dbReference type="AlphaFoldDB" id="A0A132F3B9"/>
<evidence type="ECO:0000313" key="4">
    <source>
        <dbReference type="EMBL" id="KWF68143.1"/>
    </source>
</evidence>
<evidence type="ECO:0000256" key="3">
    <source>
        <dbReference type="RuleBase" id="RU003707"/>
    </source>
</evidence>
<dbReference type="SUPFAM" id="SSF52096">
    <property type="entry name" value="ClpP/crotonase"/>
    <property type="match status" value="1"/>
</dbReference>
<dbReference type="RefSeq" id="WP_009689551.1">
    <property type="nucleotide sequence ID" value="NZ_CP013378.1"/>
</dbReference>
<organism evidence="4 5">
    <name type="scientific">Burkholderia pseudomultivorans</name>
    <dbReference type="NCBI Taxonomy" id="1207504"/>
    <lineage>
        <taxon>Bacteria</taxon>
        <taxon>Pseudomonadati</taxon>
        <taxon>Pseudomonadota</taxon>
        <taxon>Betaproteobacteria</taxon>
        <taxon>Burkholderiales</taxon>
        <taxon>Burkholderiaceae</taxon>
        <taxon>Burkholderia</taxon>
        <taxon>Burkholderia cepacia complex</taxon>
    </lineage>
</organism>
<dbReference type="PANTHER" id="PTHR11941:SF54">
    <property type="entry name" value="ENOYL-COA HYDRATASE, MITOCHONDRIAL"/>
    <property type="match status" value="1"/>
</dbReference>
<dbReference type="NCBIfam" id="NF005073">
    <property type="entry name" value="PRK06495.1"/>
    <property type="match status" value="1"/>
</dbReference>
<gene>
    <name evidence="4" type="ORF">WT57_14870</name>
</gene>
<evidence type="ECO:0000256" key="1">
    <source>
        <dbReference type="ARBA" id="ARBA00005254"/>
    </source>
</evidence>
<dbReference type="PROSITE" id="PS00166">
    <property type="entry name" value="ENOYL_COA_HYDRATASE"/>
    <property type="match status" value="1"/>
</dbReference>
<dbReference type="InterPro" id="IPR029045">
    <property type="entry name" value="ClpP/crotonase-like_dom_sf"/>
</dbReference>
<dbReference type="Gene3D" id="1.10.12.10">
    <property type="entry name" value="Lyase 2-enoyl-coa Hydratase, Chain A, domain 2"/>
    <property type="match status" value="1"/>
</dbReference>
<keyword evidence="2" id="KW-0456">Lyase</keyword>
<dbReference type="CDD" id="cd06558">
    <property type="entry name" value="crotonase-like"/>
    <property type="match status" value="1"/>
</dbReference>
<protein>
    <submittedName>
        <fullName evidence="4">Enoyl-CoA hydratase</fullName>
    </submittedName>
</protein>
<dbReference type="Proteomes" id="UP000061512">
    <property type="component" value="Unassembled WGS sequence"/>
</dbReference>
<dbReference type="PANTHER" id="PTHR11941">
    <property type="entry name" value="ENOYL-COA HYDRATASE-RELATED"/>
    <property type="match status" value="1"/>
</dbReference>
<comment type="similarity">
    <text evidence="1 3">Belongs to the enoyl-CoA hydratase/isomerase family.</text>
</comment>
<dbReference type="InterPro" id="IPR001753">
    <property type="entry name" value="Enoyl-CoA_hydra/iso"/>
</dbReference>
<evidence type="ECO:0000313" key="5">
    <source>
        <dbReference type="Proteomes" id="UP000061512"/>
    </source>
</evidence>
<dbReference type="InterPro" id="IPR018376">
    <property type="entry name" value="Enoyl-CoA_hyd/isom_CS"/>
</dbReference>
<dbReference type="GO" id="GO:0006635">
    <property type="term" value="P:fatty acid beta-oxidation"/>
    <property type="evidence" value="ECO:0007669"/>
    <property type="project" value="TreeGrafter"/>
</dbReference>
<sequence>MEFNTLLVEIKNRIAVVTLNRPEKRNAQNTEMRHEIIECFDVLGARDDVSVIIVTGAGSAFSAGADLSDRKDLSQPGAFPKHHRIVRESAYAIRECPKPIIAAINGAAMGAGFGIVMNSDIWVAAEEAYVSMPEINVGLAGGVSFLNRIFGQSRARRMFYTGMKVTGRELYRLGLVEACTTQEELLPFAMEIATEIASKSPIALRLAKEAARLTENMPLREAYRYEQGNTEFLSKTEDSKEAQRAFIEKRAPVYVGR</sequence>
<reference evidence="4 5" key="1">
    <citation type="submission" date="2015-11" db="EMBL/GenBank/DDBJ databases">
        <title>Expanding the genomic diversity of Burkholderia species for the development of highly accurate diagnostics.</title>
        <authorList>
            <person name="Sahl J."/>
            <person name="Keim P."/>
            <person name="Wagner D."/>
        </authorList>
    </citation>
    <scope>NUCLEOTIDE SEQUENCE [LARGE SCALE GENOMIC DNA]</scope>
    <source>
        <strain evidence="4 5">MSMB574WGS</strain>
    </source>
</reference>
<dbReference type="GO" id="GO:0016829">
    <property type="term" value="F:lyase activity"/>
    <property type="evidence" value="ECO:0007669"/>
    <property type="project" value="UniProtKB-KW"/>
</dbReference>
<evidence type="ECO:0000256" key="2">
    <source>
        <dbReference type="ARBA" id="ARBA00023239"/>
    </source>
</evidence>
<name>A0A132F3B9_9BURK</name>
<proteinExistence type="inferred from homology"/>
<dbReference type="Gene3D" id="3.90.226.10">
    <property type="entry name" value="2-enoyl-CoA Hydratase, Chain A, domain 1"/>
    <property type="match status" value="1"/>
</dbReference>
<comment type="caution">
    <text evidence="4">The sequence shown here is derived from an EMBL/GenBank/DDBJ whole genome shotgun (WGS) entry which is preliminary data.</text>
</comment>
<dbReference type="EMBL" id="LPJX01000026">
    <property type="protein sequence ID" value="KWF68143.1"/>
    <property type="molecule type" value="Genomic_DNA"/>
</dbReference>
<dbReference type="KEGG" id="bpsl:WS57_24815"/>
<dbReference type="InterPro" id="IPR014748">
    <property type="entry name" value="Enoyl-CoA_hydra_C"/>
</dbReference>
<accession>A0A132F3B9</accession>